<evidence type="ECO:0000313" key="2">
    <source>
        <dbReference type="EMBL" id="MPM20009.1"/>
    </source>
</evidence>
<feature type="compositionally biased region" description="Basic and acidic residues" evidence="1">
    <location>
        <begin position="1"/>
        <end position="18"/>
    </location>
</feature>
<protein>
    <submittedName>
        <fullName evidence="2">Uncharacterized protein</fullName>
    </submittedName>
</protein>
<dbReference type="AlphaFoldDB" id="A0A644XV95"/>
<dbReference type="EMBL" id="VSSQ01003290">
    <property type="protein sequence ID" value="MPM20009.1"/>
    <property type="molecule type" value="Genomic_DNA"/>
</dbReference>
<organism evidence="2">
    <name type="scientific">bioreactor metagenome</name>
    <dbReference type="NCBI Taxonomy" id="1076179"/>
    <lineage>
        <taxon>unclassified sequences</taxon>
        <taxon>metagenomes</taxon>
        <taxon>ecological metagenomes</taxon>
    </lineage>
</organism>
<proteinExistence type="predicted"/>
<feature type="compositionally biased region" description="Polar residues" evidence="1">
    <location>
        <begin position="20"/>
        <end position="32"/>
    </location>
</feature>
<name>A0A644XV95_9ZZZZ</name>
<gene>
    <name evidence="2" type="ORF">SDC9_66436</name>
</gene>
<feature type="region of interest" description="Disordered" evidence="1">
    <location>
        <begin position="1"/>
        <end position="32"/>
    </location>
</feature>
<accession>A0A644XV95</accession>
<sequence length="54" mass="5998">MHILAEHELAGRENHAEYENGSNKPPITETASQNADQLVVCLYLGEEKGCTEKQ</sequence>
<reference evidence="2" key="1">
    <citation type="submission" date="2019-08" db="EMBL/GenBank/DDBJ databases">
        <authorList>
            <person name="Kucharzyk K."/>
            <person name="Murdoch R.W."/>
            <person name="Higgins S."/>
            <person name="Loffler F."/>
        </authorList>
    </citation>
    <scope>NUCLEOTIDE SEQUENCE</scope>
</reference>
<comment type="caution">
    <text evidence="2">The sequence shown here is derived from an EMBL/GenBank/DDBJ whole genome shotgun (WGS) entry which is preliminary data.</text>
</comment>
<evidence type="ECO:0000256" key="1">
    <source>
        <dbReference type="SAM" id="MobiDB-lite"/>
    </source>
</evidence>